<reference evidence="7 8" key="1">
    <citation type="submission" date="2016-07" db="EMBL/GenBank/DDBJ databases">
        <title>Pervasive Adenine N6-methylation of Active Genes in Fungi.</title>
        <authorList>
            <consortium name="DOE Joint Genome Institute"/>
            <person name="Mondo S.J."/>
            <person name="Dannebaum R.O."/>
            <person name="Kuo R.C."/>
            <person name="Labutti K."/>
            <person name="Haridas S."/>
            <person name="Kuo A."/>
            <person name="Salamov A."/>
            <person name="Ahrendt S.R."/>
            <person name="Lipzen A."/>
            <person name="Sullivan W."/>
            <person name="Andreopoulos W.B."/>
            <person name="Clum A."/>
            <person name="Lindquist E."/>
            <person name="Daum C."/>
            <person name="Ramamoorthy G.K."/>
            <person name="Gryganskyi A."/>
            <person name="Culley D."/>
            <person name="Magnuson J.K."/>
            <person name="James T.Y."/>
            <person name="O'Malley M.A."/>
            <person name="Stajich J.E."/>
            <person name="Spatafora J.W."/>
            <person name="Visel A."/>
            <person name="Grigoriev I.V."/>
        </authorList>
    </citation>
    <scope>NUCLEOTIDE SEQUENCE [LARGE SCALE GENOMIC DNA]</scope>
    <source>
        <strain evidence="7 8">NRRL 3301</strain>
    </source>
</reference>
<dbReference type="PANTHER" id="PTHR24324">
    <property type="entry name" value="HOMEOBOX PROTEIN HHEX"/>
    <property type="match status" value="1"/>
</dbReference>
<dbReference type="PANTHER" id="PTHR24324:SF9">
    <property type="entry name" value="HOMEOBOX DOMAIN-CONTAINING PROTEIN"/>
    <property type="match status" value="1"/>
</dbReference>
<dbReference type="PROSITE" id="PS50071">
    <property type="entry name" value="HOMEOBOX_2"/>
    <property type="match status" value="1"/>
</dbReference>
<accession>A0A1X2GE99</accession>
<dbReference type="GO" id="GO:0000978">
    <property type="term" value="F:RNA polymerase II cis-regulatory region sequence-specific DNA binding"/>
    <property type="evidence" value="ECO:0007669"/>
    <property type="project" value="TreeGrafter"/>
</dbReference>
<dbReference type="GO" id="GO:0005634">
    <property type="term" value="C:nucleus"/>
    <property type="evidence" value="ECO:0007669"/>
    <property type="project" value="UniProtKB-SubCell"/>
</dbReference>
<dbReference type="OrthoDB" id="6159439at2759"/>
<dbReference type="Proteomes" id="UP000242146">
    <property type="component" value="Unassembled WGS sequence"/>
</dbReference>
<dbReference type="InterPro" id="IPR001356">
    <property type="entry name" value="HD"/>
</dbReference>
<evidence type="ECO:0000256" key="5">
    <source>
        <dbReference type="RuleBase" id="RU000682"/>
    </source>
</evidence>
<keyword evidence="2 4" id="KW-0371">Homeobox</keyword>
<keyword evidence="3 4" id="KW-0539">Nucleus</keyword>
<comment type="subcellular location">
    <subcellularLocation>
        <location evidence="4 5">Nucleus</location>
    </subcellularLocation>
</comment>
<dbReference type="AlphaFoldDB" id="A0A1X2GE99"/>
<protein>
    <submittedName>
        <fullName evidence="7">Homeobox</fullName>
    </submittedName>
</protein>
<dbReference type="InterPro" id="IPR009057">
    <property type="entry name" value="Homeodomain-like_sf"/>
</dbReference>
<dbReference type="GO" id="GO:0000981">
    <property type="term" value="F:DNA-binding transcription factor activity, RNA polymerase II-specific"/>
    <property type="evidence" value="ECO:0007669"/>
    <property type="project" value="InterPro"/>
</dbReference>
<dbReference type="Gene3D" id="1.10.10.60">
    <property type="entry name" value="Homeodomain-like"/>
    <property type="match status" value="1"/>
</dbReference>
<dbReference type="PRINTS" id="PR00031">
    <property type="entry name" value="HTHREPRESSR"/>
</dbReference>
<comment type="caution">
    <text evidence="7">The sequence shown here is derived from an EMBL/GenBank/DDBJ whole genome shotgun (WGS) entry which is preliminary data.</text>
</comment>
<dbReference type="SUPFAM" id="SSF46689">
    <property type="entry name" value="Homeodomain-like"/>
    <property type="match status" value="1"/>
</dbReference>
<evidence type="ECO:0000313" key="7">
    <source>
        <dbReference type="EMBL" id="ORX51875.1"/>
    </source>
</evidence>
<dbReference type="Pfam" id="PF00046">
    <property type="entry name" value="Homeodomain"/>
    <property type="match status" value="1"/>
</dbReference>
<dbReference type="InterPro" id="IPR000047">
    <property type="entry name" value="HTH_motif"/>
</dbReference>
<evidence type="ECO:0000256" key="1">
    <source>
        <dbReference type="ARBA" id="ARBA00023125"/>
    </source>
</evidence>
<dbReference type="PROSITE" id="PS00027">
    <property type="entry name" value="HOMEOBOX_1"/>
    <property type="match status" value="1"/>
</dbReference>
<name>A0A1X2GE99_9FUNG</name>
<dbReference type="InterPro" id="IPR017970">
    <property type="entry name" value="Homeobox_CS"/>
</dbReference>
<evidence type="ECO:0000256" key="4">
    <source>
        <dbReference type="PROSITE-ProRule" id="PRU00108"/>
    </source>
</evidence>
<evidence type="ECO:0000259" key="6">
    <source>
        <dbReference type="PROSITE" id="PS50071"/>
    </source>
</evidence>
<dbReference type="GO" id="GO:0030154">
    <property type="term" value="P:cell differentiation"/>
    <property type="evidence" value="ECO:0007669"/>
    <property type="project" value="TreeGrafter"/>
</dbReference>
<evidence type="ECO:0000256" key="2">
    <source>
        <dbReference type="ARBA" id="ARBA00023155"/>
    </source>
</evidence>
<dbReference type="STRING" id="101127.A0A1X2GE99"/>
<keyword evidence="8" id="KW-1185">Reference proteome</keyword>
<organism evidence="7 8">
    <name type="scientific">Hesseltinella vesiculosa</name>
    <dbReference type="NCBI Taxonomy" id="101127"/>
    <lineage>
        <taxon>Eukaryota</taxon>
        <taxon>Fungi</taxon>
        <taxon>Fungi incertae sedis</taxon>
        <taxon>Mucoromycota</taxon>
        <taxon>Mucoromycotina</taxon>
        <taxon>Mucoromycetes</taxon>
        <taxon>Mucorales</taxon>
        <taxon>Cunninghamellaceae</taxon>
        <taxon>Hesseltinella</taxon>
    </lineage>
</organism>
<feature type="domain" description="Homeobox" evidence="6">
    <location>
        <begin position="1"/>
        <end position="56"/>
    </location>
</feature>
<dbReference type="CDD" id="cd00086">
    <property type="entry name" value="homeodomain"/>
    <property type="match status" value="1"/>
</dbReference>
<evidence type="ECO:0000256" key="3">
    <source>
        <dbReference type="ARBA" id="ARBA00023242"/>
    </source>
</evidence>
<sequence length="56" mass="6584">KHRQRMTSDQCQTLEAVYICDTKPNATKRHVLAQQLGMSPRTIQIWFQNKRAKAKQ</sequence>
<dbReference type="SMART" id="SM00389">
    <property type="entry name" value="HOX"/>
    <property type="match status" value="1"/>
</dbReference>
<keyword evidence="1 4" id="KW-0238">DNA-binding</keyword>
<feature type="non-terminal residue" evidence="7">
    <location>
        <position position="56"/>
    </location>
</feature>
<evidence type="ECO:0000313" key="8">
    <source>
        <dbReference type="Proteomes" id="UP000242146"/>
    </source>
</evidence>
<dbReference type="InterPro" id="IPR051000">
    <property type="entry name" value="Homeobox_DNA-bind_prot"/>
</dbReference>
<proteinExistence type="predicted"/>
<dbReference type="EMBL" id="MCGT01000019">
    <property type="protein sequence ID" value="ORX51875.1"/>
    <property type="molecule type" value="Genomic_DNA"/>
</dbReference>
<feature type="non-terminal residue" evidence="7">
    <location>
        <position position="1"/>
    </location>
</feature>
<gene>
    <name evidence="7" type="ORF">DM01DRAFT_1265481</name>
</gene>